<sequence length="226" mass="25606">MNSVEKMPVHATNNMAEHQIKEIQTPAGYMRNRKGHLVEETLIDPYDLEMDAFVKKHTQRALEIQQMMREFKLTVYEDCLAFQELLAEKYEAKIGGSKGGVSFTSFDGLQQIRISVQDRTVLGPELKIAETLIKECANEWAEGASPELKIIVHTVFETDKEGNISTGKILKFRRDYKSASADSRWQKAMDAIGDAINVIGSKTYLNFKTRNTEGKYQDIPLSIAKL</sequence>
<evidence type="ECO:0000313" key="2">
    <source>
        <dbReference type="Proteomes" id="UP000095131"/>
    </source>
</evidence>
<comment type="caution">
    <text evidence="1">The sequence shown here is derived from an EMBL/GenBank/DDBJ whole genome shotgun (WGS) entry which is preliminary data.</text>
</comment>
<dbReference type="EMBL" id="MDCJ01000002">
    <property type="protein sequence ID" value="ODS10953.1"/>
    <property type="molecule type" value="Genomic_DNA"/>
</dbReference>
<accession>A0A1E3WME9</accession>
<organism evidence="1 2">
    <name type="scientific">Vibrio scophthalmi</name>
    <dbReference type="NCBI Taxonomy" id="45658"/>
    <lineage>
        <taxon>Bacteria</taxon>
        <taxon>Pseudomonadati</taxon>
        <taxon>Pseudomonadota</taxon>
        <taxon>Gammaproteobacteria</taxon>
        <taxon>Vibrionales</taxon>
        <taxon>Vibrionaceae</taxon>
        <taxon>Vibrio</taxon>
    </lineage>
</organism>
<evidence type="ECO:0000313" key="1">
    <source>
        <dbReference type="EMBL" id="ODS10953.1"/>
    </source>
</evidence>
<protein>
    <recommendedName>
        <fullName evidence="3">Sulfate transporter</fullName>
    </recommendedName>
</protein>
<dbReference type="Pfam" id="PF11363">
    <property type="entry name" value="DUF3164"/>
    <property type="match status" value="1"/>
</dbReference>
<gene>
    <name evidence="1" type="ORF">VSF3289_01214</name>
</gene>
<name>A0A1E3WME9_9VIBR</name>
<evidence type="ECO:0008006" key="3">
    <source>
        <dbReference type="Google" id="ProtNLM"/>
    </source>
</evidence>
<dbReference type="Proteomes" id="UP000095131">
    <property type="component" value="Unassembled WGS sequence"/>
</dbReference>
<dbReference type="RefSeq" id="WP_244882071.1">
    <property type="nucleotide sequence ID" value="NZ_CP134281.1"/>
</dbReference>
<dbReference type="AlphaFoldDB" id="A0A1E3WME9"/>
<reference evidence="1 2" key="1">
    <citation type="submission" date="2016-08" db="EMBL/GenBank/DDBJ databases">
        <title>Genome sequencing of Vibrio scophthalmi strain FP3289, an isolated from Paralichthys olivaceus.</title>
        <authorList>
            <person name="Han H.-J."/>
        </authorList>
    </citation>
    <scope>NUCLEOTIDE SEQUENCE [LARGE SCALE GENOMIC DNA]</scope>
    <source>
        <strain evidence="1 2">FP3289</strain>
    </source>
</reference>
<dbReference type="InterPro" id="IPR021505">
    <property type="entry name" value="Phage_B3_Orf6"/>
</dbReference>
<proteinExistence type="predicted"/>